<dbReference type="Proteomes" id="UP000192678">
    <property type="component" value="Unassembled WGS sequence"/>
</dbReference>
<keyword evidence="1" id="KW-0472">Membrane</keyword>
<protein>
    <submittedName>
        <fullName evidence="2">Uncharacterized protein</fullName>
    </submittedName>
</protein>
<accession>A0A1W2ELA6</accession>
<evidence type="ECO:0000313" key="2">
    <source>
        <dbReference type="EMBL" id="SMD10453.1"/>
    </source>
</evidence>
<evidence type="ECO:0000256" key="1">
    <source>
        <dbReference type="SAM" id="Phobius"/>
    </source>
</evidence>
<dbReference type="AlphaFoldDB" id="A0A1W2ELA6"/>
<reference evidence="2 3" key="1">
    <citation type="submission" date="2017-04" db="EMBL/GenBank/DDBJ databases">
        <authorList>
            <person name="Afonso C.L."/>
            <person name="Miller P.J."/>
            <person name="Scott M.A."/>
            <person name="Spackman E."/>
            <person name="Goraichik I."/>
            <person name="Dimitrov K.M."/>
            <person name="Suarez D.L."/>
            <person name="Swayne D.E."/>
        </authorList>
    </citation>
    <scope>NUCLEOTIDE SEQUENCE [LARGE SCALE GENOMIC DNA]</scope>
    <source>
        <strain evidence="2 3">DSM 19625</strain>
    </source>
</reference>
<name>A0A1W2ELA6_9SPHI</name>
<proteinExistence type="predicted"/>
<sequence length="40" mass="4735">MTINRYLFFKNQYLFAKQSSLIVVVILVIKLNVNEKADFL</sequence>
<keyword evidence="3" id="KW-1185">Reference proteome</keyword>
<keyword evidence="1" id="KW-1133">Transmembrane helix</keyword>
<keyword evidence="1" id="KW-0812">Transmembrane</keyword>
<dbReference type="EMBL" id="FWYB01000013">
    <property type="protein sequence ID" value="SMD10453.1"/>
    <property type="molecule type" value="Genomic_DNA"/>
</dbReference>
<feature type="transmembrane region" description="Helical" evidence="1">
    <location>
        <begin position="12"/>
        <end position="33"/>
    </location>
</feature>
<gene>
    <name evidence="2" type="ORF">SAMN04488101_113103</name>
</gene>
<evidence type="ECO:0000313" key="3">
    <source>
        <dbReference type="Proteomes" id="UP000192678"/>
    </source>
</evidence>
<organism evidence="2 3">
    <name type="scientific">Pedobacter nyackensis</name>
    <dbReference type="NCBI Taxonomy" id="475255"/>
    <lineage>
        <taxon>Bacteria</taxon>
        <taxon>Pseudomonadati</taxon>
        <taxon>Bacteroidota</taxon>
        <taxon>Sphingobacteriia</taxon>
        <taxon>Sphingobacteriales</taxon>
        <taxon>Sphingobacteriaceae</taxon>
        <taxon>Pedobacter</taxon>
    </lineage>
</organism>